<dbReference type="Proteomes" id="UP001255696">
    <property type="component" value="Unassembled WGS sequence"/>
</dbReference>
<protein>
    <submittedName>
        <fullName evidence="1">Uncharacterized protein</fullName>
    </submittedName>
</protein>
<gene>
    <name evidence="1" type="ORF">P7H47_09070</name>
</gene>
<proteinExistence type="predicted"/>
<dbReference type="EMBL" id="JARQBI010000024">
    <property type="protein sequence ID" value="MDT2797386.1"/>
    <property type="molecule type" value="Genomic_DNA"/>
</dbReference>
<dbReference type="RefSeq" id="WP_311898126.1">
    <property type="nucleotide sequence ID" value="NZ_JARQBI010000024.1"/>
</dbReference>
<sequence length="150" mass="18035">MNLTFKYSLCELETQATEIAIHIEKLIKAYTDEKDSVELPMLQITDTERFIKDEVEIDKDEYYEDELFVRRRYYSNGKIVEYIFDPINEDIITRKFYMELELSQLDKTKLIKDLSQKLVDIQDNVSNFDFYNQIRVYDDKAVMKIADKKI</sequence>
<comment type="caution">
    <text evidence="1">The sequence shown here is derived from an EMBL/GenBank/DDBJ whole genome shotgun (WGS) entry which is preliminary data.</text>
</comment>
<dbReference type="AlphaFoldDB" id="A0AAW8TSC2"/>
<evidence type="ECO:0000313" key="1">
    <source>
        <dbReference type="EMBL" id="MDT2797386.1"/>
    </source>
</evidence>
<reference evidence="1" key="1">
    <citation type="submission" date="2023-03" db="EMBL/GenBank/DDBJ databases">
        <authorList>
            <person name="Shen W."/>
            <person name="Cai J."/>
        </authorList>
    </citation>
    <scope>NUCLEOTIDE SEQUENCE</scope>
    <source>
        <strain evidence="1">B245-2</strain>
    </source>
</reference>
<name>A0AAW8TSC2_9ENTE</name>
<accession>A0AAW8TSC2</accession>
<organism evidence="1 2">
    <name type="scientific">Enterococcus cecorum</name>
    <dbReference type="NCBI Taxonomy" id="44008"/>
    <lineage>
        <taxon>Bacteria</taxon>
        <taxon>Bacillati</taxon>
        <taxon>Bacillota</taxon>
        <taxon>Bacilli</taxon>
        <taxon>Lactobacillales</taxon>
        <taxon>Enterococcaceae</taxon>
        <taxon>Enterococcus</taxon>
    </lineage>
</organism>
<evidence type="ECO:0000313" key="2">
    <source>
        <dbReference type="Proteomes" id="UP001255696"/>
    </source>
</evidence>